<gene>
    <name evidence="4" type="ORF">GJ700_27145</name>
</gene>
<dbReference type="Proteomes" id="UP000446768">
    <property type="component" value="Unassembled WGS sequence"/>
</dbReference>
<dbReference type="InterPro" id="IPR050498">
    <property type="entry name" value="Ycf3"/>
</dbReference>
<dbReference type="GO" id="GO:0046813">
    <property type="term" value="P:receptor-mediated virion attachment to host cell"/>
    <property type="evidence" value="ECO:0007669"/>
    <property type="project" value="TreeGrafter"/>
</dbReference>
<organism evidence="4 5">
    <name type="scientific">Pseudoduganella rivuli</name>
    <dbReference type="NCBI Taxonomy" id="2666085"/>
    <lineage>
        <taxon>Bacteria</taxon>
        <taxon>Pseudomonadati</taxon>
        <taxon>Pseudomonadota</taxon>
        <taxon>Betaproteobacteria</taxon>
        <taxon>Burkholderiales</taxon>
        <taxon>Oxalobacteraceae</taxon>
        <taxon>Telluria group</taxon>
        <taxon>Pseudoduganella</taxon>
    </lineage>
</organism>
<dbReference type="PANTHER" id="PTHR44858:SF1">
    <property type="entry name" value="UDP-N-ACETYLGLUCOSAMINE--PEPTIDE N-ACETYLGLUCOSAMINYLTRANSFERASE SPINDLY-RELATED"/>
    <property type="match status" value="1"/>
</dbReference>
<dbReference type="AlphaFoldDB" id="A0A7X2ISQ1"/>
<dbReference type="Pfam" id="PF13181">
    <property type="entry name" value="TPR_8"/>
    <property type="match status" value="2"/>
</dbReference>
<proteinExistence type="predicted"/>
<dbReference type="InterPro" id="IPR011990">
    <property type="entry name" value="TPR-like_helical_dom_sf"/>
</dbReference>
<dbReference type="Gene3D" id="1.25.40.10">
    <property type="entry name" value="Tetratricopeptide repeat domain"/>
    <property type="match status" value="3"/>
</dbReference>
<dbReference type="PROSITE" id="PS50005">
    <property type="entry name" value="TPR"/>
    <property type="match status" value="2"/>
</dbReference>
<evidence type="ECO:0000256" key="2">
    <source>
        <dbReference type="ARBA" id="ARBA00022803"/>
    </source>
</evidence>
<dbReference type="Pfam" id="PF00515">
    <property type="entry name" value="TPR_1"/>
    <property type="match status" value="1"/>
</dbReference>
<dbReference type="EMBL" id="WKJJ01000020">
    <property type="protein sequence ID" value="MRV75400.1"/>
    <property type="molecule type" value="Genomic_DNA"/>
</dbReference>
<evidence type="ECO:0000313" key="4">
    <source>
        <dbReference type="EMBL" id="MRV75400.1"/>
    </source>
</evidence>
<protein>
    <submittedName>
        <fullName evidence="4">Tetratricopeptide repeat protein</fullName>
    </submittedName>
</protein>
<name>A0A7X2ISQ1_9BURK</name>
<dbReference type="SUPFAM" id="SSF48452">
    <property type="entry name" value="TPR-like"/>
    <property type="match status" value="2"/>
</dbReference>
<comment type="caution">
    <text evidence="4">The sequence shown here is derived from an EMBL/GenBank/DDBJ whole genome shotgun (WGS) entry which is preliminary data.</text>
</comment>
<dbReference type="SMART" id="SM00028">
    <property type="entry name" value="TPR"/>
    <property type="match status" value="5"/>
</dbReference>
<evidence type="ECO:0000256" key="1">
    <source>
        <dbReference type="ARBA" id="ARBA00022737"/>
    </source>
</evidence>
<feature type="repeat" description="TPR" evidence="3">
    <location>
        <begin position="418"/>
        <end position="451"/>
    </location>
</feature>
<dbReference type="Pfam" id="PF13432">
    <property type="entry name" value="TPR_16"/>
    <property type="match status" value="1"/>
</dbReference>
<keyword evidence="1" id="KW-0677">Repeat</keyword>
<keyword evidence="5" id="KW-1185">Reference proteome</keyword>
<dbReference type="InterPro" id="IPR019734">
    <property type="entry name" value="TPR_rpt"/>
</dbReference>
<accession>A0A7X2ISQ1</accession>
<feature type="repeat" description="TPR" evidence="3">
    <location>
        <begin position="486"/>
        <end position="519"/>
    </location>
</feature>
<dbReference type="RefSeq" id="WP_154379911.1">
    <property type="nucleotide sequence ID" value="NZ_WKJJ01000020.1"/>
</dbReference>
<dbReference type="PANTHER" id="PTHR44858">
    <property type="entry name" value="TETRATRICOPEPTIDE REPEAT PROTEIN 6"/>
    <property type="match status" value="1"/>
</dbReference>
<dbReference type="GO" id="GO:0009279">
    <property type="term" value="C:cell outer membrane"/>
    <property type="evidence" value="ECO:0007669"/>
    <property type="project" value="TreeGrafter"/>
</dbReference>
<evidence type="ECO:0000313" key="5">
    <source>
        <dbReference type="Proteomes" id="UP000446768"/>
    </source>
</evidence>
<keyword evidence="2 3" id="KW-0802">TPR repeat</keyword>
<sequence>MLNTTHLYRIRPVQQLDAPALATAVRAYELDTSFANHGVWAGVSNLVEQAYLYYAAQGRQDVLDEHNYALYMMLPQHRNTIGLKYACLTDTASMTEKTRNFPLDRAYRLINGAVGLIRAWKAEVGADEQWALLIRNFHGAGHLASRFVTELARRLTIGSRITVCIESPTMPDTVALPLAASGLALAPETGFLPLIRLAPQDDAPPVAEGLTYEDLYGAGMAEWERLYIPLLRYYRNRGDGLNTARVAMRALCVHNHYGFYYEASTFVDTVLPWLEQLVGGDEAARWDYIGNIFQGLVTTGQEQRALDVVEKYALPYLTQHVLQAKLHYLLAMVHLRYLKEQNVPLSHRHIELALHHLQLAEGDIPDEQFAFLNVFINNGLAFVRVRQGRPEDALMLCQQGFLYLTDMLGDDVHKLHRSVLLYNSAQVLSALGQQEDALHYYYRSMEMDPYYSEYYNESGNILQRLGRHDEALAMYSLAARYSAPYAEVYFNKGACHAQLGQWDAAVACLRTSLELNPQQPEACLLLGEAFDMLERRREAQAAYSAAIELDQRHVAARVNRAVNHYAHGDLPAALADMDRVLELEPMVASHYANRAEIYKALQLRDITAMRQYQEAA</sequence>
<evidence type="ECO:0000256" key="3">
    <source>
        <dbReference type="PROSITE-ProRule" id="PRU00339"/>
    </source>
</evidence>
<reference evidence="4 5" key="1">
    <citation type="submission" date="2019-11" db="EMBL/GenBank/DDBJ databases">
        <title>Novel species isolated from a subtropical stream in China.</title>
        <authorList>
            <person name="Lu H."/>
        </authorList>
    </citation>
    <scope>NUCLEOTIDE SEQUENCE [LARGE SCALE GENOMIC DNA]</scope>
    <source>
        <strain evidence="4 5">FT92W</strain>
    </source>
</reference>